<organism evidence="8 9">
    <name type="scientific">Clavelina lepadiformis</name>
    <name type="common">Light-bulb sea squirt</name>
    <name type="synonym">Ascidia lepadiformis</name>
    <dbReference type="NCBI Taxonomy" id="159417"/>
    <lineage>
        <taxon>Eukaryota</taxon>
        <taxon>Metazoa</taxon>
        <taxon>Chordata</taxon>
        <taxon>Tunicata</taxon>
        <taxon>Ascidiacea</taxon>
        <taxon>Aplousobranchia</taxon>
        <taxon>Clavelinidae</taxon>
        <taxon>Clavelina</taxon>
    </lineage>
</organism>
<dbReference type="SMART" id="SM00409">
    <property type="entry name" value="IG"/>
    <property type="match status" value="1"/>
</dbReference>
<dbReference type="PROSITE" id="PS50835">
    <property type="entry name" value="IG_LIKE"/>
    <property type="match status" value="1"/>
</dbReference>
<dbReference type="Pfam" id="PF13855">
    <property type="entry name" value="LRR_8"/>
    <property type="match status" value="2"/>
</dbReference>
<dbReference type="Pfam" id="PF07686">
    <property type="entry name" value="V-set"/>
    <property type="match status" value="1"/>
</dbReference>
<dbReference type="Gene3D" id="2.60.40.10">
    <property type="entry name" value="Immunoglobulins"/>
    <property type="match status" value="1"/>
</dbReference>
<dbReference type="InterPro" id="IPR050541">
    <property type="entry name" value="LRR_TM_domain-containing"/>
</dbReference>
<dbReference type="InterPro" id="IPR003599">
    <property type="entry name" value="Ig_sub"/>
</dbReference>
<dbReference type="InterPro" id="IPR003591">
    <property type="entry name" value="Leu-rich_rpt_typical-subtyp"/>
</dbReference>
<dbReference type="PANTHER" id="PTHR24369:SF212">
    <property type="entry name" value="LEUCINE-RICH REPEAT-CONTAINING PROTEIN 4B-LIKE"/>
    <property type="match status" value="1"/>
</dbReference>
<feature type="region of interest" description="Disordered" evidence="5">
    <location>
        <begin position="565"/>
        <end position="586"/>
    </location>
</feature>
<dbReference type="SUPFAM" id="SSF48726">
    <property type="entry name" value="Immunoglobulin"/>
    <property type="match status" value="1"/>
</dbReference>
<dbReference type="InterPro" id="IPR013783">
    <property type="entry name" value="Ig-like_fold"/>
</dbReference>
<keyword evidence="4" id="KW-1015">Disulfide bond</keyword>
<dbReference type="PROSITE" id="PS51450">
    <property type="entry name" value="LRR"/>
    <property type="match status" value="3"/>
</dbReference>
<sequence>MSAEKLSTEQLPTKTFDKRKKQLSCGHEEHQACLAEQLRTNERLKKNEYFITSTELDKQLTVAQCPINGQKQNNRKTMVNRNNRIQSRTGQLTSLLIMASTVWWCQTWDNCIKFAASEQIRCPADCVCTEEYQDTQCTNEALRTIPAEIPTRSRILSLSFNQITELQRNVFQRLTQLENLLLNENRISAIAGSAFTGLGSLQRLDLSGNRLKEVPKVALGDLNNLRELSLRNNPIKQILSYDFVRVGKTLSWLDIGQLRQLNHVSTHALNGLASLKTLSMDNCNLKDIPFLKPLPRLNTLDLSSNKMVAIRPSTFTGLNKLISLNLGYCDISDIDSNSFTDLVSLQNLNLANNDIAYMGSILGQNVALRFLQMHNNPWTCNCDLLQLAVYLSESSVCDGKFCGTCQSPPEYRGTSMRNFTLVDDLLCVGQVAKPAPYTSLNVSVGDAVKIPCPTLSTDVAASENSIIKWVMPSGRTLSHGRYKVRIAILGNGSLNFTHVTLKDKGVYTCSISLPNNEVLQSTVYLNVTRQPRMSFTYFTTETTIVKNDDKISKIIRSTTTAKIRRTQTSSTASMRRSTQASSNTGTSVKTASLSIAMNRDNLHFSIRPLVPTTTTIIFKENTPESLYKVEKTSTIVTGCFISMTIVAAALVIIFNKVRKKSYSSSPQTSCNEKDEENDHTNINVDSHYHPSKKELSKNDMQRNLSLNSLEESDRSNFASAVANRKDTKARLSLMEVHVLAPPSQFMTTPMNEMTGNKKCNSTHSAEKLQTNKRYEHDQLPTTPSSSGQVSKQLLSSLARSGQKVALKKQSTYNCNNQVCCMQDNDPLDFNQKSSSLDFNKFQEDAFTISIPSYENTYKCDDTKNSKSPLTNGCRSKGGNEKSKRRIPIKIENGEEFLAHKESKI</sequence>
<evidence type="ECO:0000259" key="7">
    <source>
        <dbReference type="PROSITE" id="PS50835"/>
    </source>
</evidence>
<dbReference type="InterPro" id="IPR001611">
    <property type="entry name" value="Leu-rich_rpt"/>
</dbReference>
<gene>
    <name evidence="8" type="ORF">CVLEPA_LOCUS29763</name>
</gene>
<protein>
    <recommendedName>
        <fullName evidence="7">Ig-like domain-containing protein</fullName>
    </recommendedName>
</protein>
<feature type="compositionally biased region" description="Basic and acidic residues" evidence="5">
    <location>
        <begin position="686"/>
        <end position="698"/>
    </location>
</feature>
<accession>A0ABP0GXX9</accession>
<keyword evidence="3" id="KW-0677">Repeat</keyword>
<evidence type="ECO:0000256" key="5">
    <source>
        <dbReference type="SAM" id="MobiDB-lite"/>
    </source>
</evidence>
<evidence type="ECO:0000313" key="9">
    <source>
        <dbReference type="Proteomes" id="UP001642483"/>
    </source>
</evidence>
<dbReference type="InterPro" id="IPR007110">
    <property type="entry name" value="Ig-like_dom"/>
</dbReference>
<keyword evidence="6" id="KW-1133">Transmembrane helix</keyword>
<dbReference type="PANTHER" id="PTHR24369">
    <property type="entry name" value="ANTIGEN BSP, PUTATIVE-RELATED"/>
    <property type="match status" value="1"/>
</dbReference>
<keyword evidence="6" id="KW-0472">Membrane</keyword>
<feature type="region of interest" description="Disordered" evidence="5">
    <location>
        <begin position="864"/>
        <end position="884"/>
    </location>
</feature>
<keyword evidence="1" id="KW-0433">Leucine-rich repeat</keyword>
<dbReference type="SUPFAM" id="SSF52058">
    <property type="entry name" value="L domain-like"/>
    <property type="match status" value="1"/>
</dbReference>
<dbReference type="Gene3D" id="3.80.10.10">
    <property type="entry name" value="Ribonuclease Inhibitor"/>
    <property type="match status" value="1"/>
</dbReference>
<dbReference type="PRINTS" id="PR00019">
    <property type="entry name" value="LEURICHRPT"/>
</dbReference>
<keyword evidence="2" id="KW-0732">Signal</keyword>
<evidence type="ECO:0000256" key="4">
    <source>
        <dbReference type="ARBA" id="ARBA00023157"/>
    </source>
</evidence>
<feature type="transmembrane region" description="Helical" evidence="6">
    <location>
        <begin position="635"/>
        <end position="654"/>
    </location>
</feature>
<dbReference type="SMART" id="SM00369">
    <property type="entry name" value="LRR_TYP"/>
    <property type="match status" value="8"/>
</dbReference>
<evidence type="ECO:0000256" key="3">
    <source>
        <dbReference type="ARBA" id="ARBA00022737"/>
    </source>
</evidence>
<dbReference type="InterPro" id="IPR036179">
    <property type="entry name" value="Ig-like_dom_sf"/>
</dbReference>
<keyword evidence="6" id="KW-0812">Transmembrane</keyword>
<name>A0ABP0GXX9_CLALP</name>
<dbReference type="EMBL" id="CAWYQH010000163">
    <property type="protein sequence ID" value="CAK8696607.1"/>
    <property type="molecule type" value="Genomic_DNA"/>
</dbReference>
<keyword evidence="9" id="KW-1185">Reference proteome</keyword>
<proteinExistence type="predicted"/>
<feature type="region of interest" description="Disordered" evidence="5">
    <location>
        <begin position="662"/>
        <end position="698"/>
    </location>
</feature>
<dbReference type="InterPro" id="IPR032675">
    <property type="entry name" value="LRR_dom_sf"/>
</dbReference>
<evidence type="ECO:0000256" key="2">
    <source>
        <dbReference type="ARBA" id="ARBA00022729"/>
    </source>
</evidence>
<feature type="domain" description="Ig-like" evidence="7">
    <location>
        <begin position="434"/>
        <end position="526"/>
    </location>
</feature>
<evidence type="ECO:0000256" key="1">
    <source>
        <dbReference type="ARBA" id="ARBA00022614"/>
    </source>
</evidence>
<dbReference type="InterPro" id="IPR013106">
    <property type="entry name" value="Ig_V-set"/>
</dbReference>
<evidence type="ECO:0000256" key="6">
    <source>
        <dbReference type="SAM" id="Phobius"/>
    </source>
</evidence>
<reference evidence="8 9" key="1">
    <citation type="submission" date="2024-02" db="EMBL/GenBank/DDBJ databases">
        <authorList>
            <person name="Daric V."/>
            <person name="Darras S."/>
        </authorList>
    </citation>
    <scope>NUCLEOTIDE SEQUENCE [LARGE SCALE GENOMIC DNA]</scope>
</reference>
<comment type="caution">
    <text evidence="8">The sequence shown here is derived from an EMBL/GenBank/DDBJ whole genome shotgun (WGS) entry which is preliminary data.</text>
</comment>
<dbReference type="Proteomes" id="UP001642483">
    <property type="component" value="Unassembled WGS sequence"/>
</dbReference>
<evidence type="ECO:0000313" key="8">
    <source>
        <dbReference type="EMBL" id="CAK8696607.1"/>
    </source>
</evidence>